<accession>A0A0F9C367</accession>
<reference evidence="1" key="1">
    <citation type="journal article" date="2015" name="Nature">
        <title>Complex archaea that bridge the gap between prokaryotes and eukaryotes.</title>
        <authorList>
            <person name="Spang A."/>
            <person name="Saw J.H."/>
            <person name="Jorgensen S.L."/>
            <person name="Zaremba-Niedzwiedzka K."/>
            <person name="Martijn J."/>
            <person name="Lind A.E."/>
            <person name="van Eijk R."/>
            <person name="Schleper C."/>
            <person name="Guy L."/>
            <person name="Ettema T.J."/>
        </authorList>
    </citation>
    <scope>NUCLEOTIDE SEQUENCE</scope>
</reference>
<sequence>MGIRLEPVENIAFLKVGEIVQNRGSGQSYIILKADGEEVIAVRSVSVSNAAEWALVVEDKQNFDDVI</sequence>
<protein>
    <submittedName>
        <fullName evidence="1">Uncharacterized protein</fullName>
    </submittedName>
</protein>
<dbReference type="AlphaFoldDB" id="A0A0F9C367"/>
<name>A0A0F9C367_9ZZZZ</name>
<organism evidence="1">
    <name type="scientific">marine sediment metagenome</name>
    <dbReference type="NCBI Taxonomy" id="412755"/>
    <lineage>
        <taxon>unclassified sequences</taxon>
        <taxon>metagenomes</taxon>
        <taxon>ecological metagenomes</taxon>
    </lineage>
</organism>
<proteinExistence type="predicted"/>
<gene>
    <name evidence="1" type="ORF">LCGC14_2658260</name>
</gene>
<comment type="caution">
    <text evidence="1">The sequence shown here is derived from an EMBL/GenBank/DDBJ whole genome shotgun (WGS) entry which is preliminary data.</text>
</comment>
<evidence type="ECO:0000313" key="1">
    <source>
        <dbReference type="EMBL" id="KKK96889.1"/>
    </source>
</evidence>
<dbReference type="EMBL" id="LAZR01046286">
    <property type="protein sequence ID" value="KKK96889.1"/>
    <property type="molecule type" value="Genomic_DNA"/>
</dbReference>